<proteinExistence type="predicted"/>
<evidence type="ECO:0000256" key="3">
    <source>
        <dbReference type="ARBA" id="ARBA00022840"/>
    </source>
</evidence>
<reference evidence="5 6" key="1">
    <citation type="submission" date="2023-07" db="EMBL/GenBank/DDBJ databases">
        <title>Genomic Encyclopedia of Type Strains, Phase IV (KMG-IV): sequencing the most valuable type-strain genomes for metagenomic binning, comparative biology and taxonomic classification.</title>
        <authorList>
            <person name="Goeker M."/>
        </authorList>
    </citation>
    <scope>NUCLEOTIDE SEQUENCE [LARGE SCALE GENOMIC DNA]</scope>
    <source>
        <strain evidence="5 6">DSM 23837</strain>
    </source>
</reference>
<dbReference type="PROSITE" id="PS00211">
    <property type="entry name" value="ABC_TRANSPORTER_1"/>
    <property type="match status" value="1"/>
</dbReference>
<dbReference type="InterPro" id="IPR003439">
    <property type="entry name" value="ABC_transporter-like_ATP-bd"/>
</dbReference>
<dbReference type="SUPFAM" id="SSF52540">
    <property type="entry name" value="P-loop containing nucleoside triphosphate hydrolases"/>
    <property type="match status" value="1"/>
</dbReference>
<dbReference type="RefSeq" id="WP_307231097.1">
    <property type="nucleotide sequence ID" value="NZ_JAUSTT010000020.1"/>
</dbReference>
<dbReference type="GO" id="GO:0005524">
    <property type="term" value="F:ATP binding"/>
    <property type="evidence" value="ECO:0007669"/>
    <property type="project" value="UniProtKB-KW"/>
</dbReference>
<keyword evidence="1" id="KW-0813">Transport</keyword>
<dbReference type="Proteomes" id="UP001223586">
    <property type="component" value="Unassembled WGS sequence"/>
</dbReference>
<keyword evidence="2" id="KW-0547">Nucleotide-binding</keyword>
<comment type="caution">
    <text evidence="5">The sequence shown here is derived from an EMBL/GenBank/DDBJ whole genome shotgun (WGS) entry which is preliminary data.</text>
</comment>
<dbReference type="InterPro" id="IPR003593">
    <property type="entry name" value="AAA+_ATPase"/>
</dbReference>
<dbReference type="PROSITE" id="PS50893">
    <property type="entry name" value="ABC_TRANSPORTER_2"/>
    <property type="match status" value="1"/>
</dbReference>
<dbReference type="Pfam" id="PF00005">
    <property type="entry name" value="ABC_tran"/>
    <property type="match status" value="1"/>
</dbReference>
<evidence type="ECO:0000313" key="5">
    <source>
        <dbReference type="EMBL" id="MDQ0177255.1"/>
    </source>
</evidence>
<evidence type="ECO:0000256" key="2">
    <source>
        <dbReference type="ARBA" id="ARBA00022741"/>
    </source>
</evidence>
<keyword evidence="6" id="KW-1185">Reference proteome</keyword>
<dbReference type="SMART" id="SM00382">
    <property type="entry name" value="AAA"/>
    <property type="match status" value="1"/>
</dbReference>
<dbReference type="InterPro" id="IPR050763">
    <property type="entry name" value="ABC_transporter_ATP-binding"/>
</dbReference>
<feature type="domain" description="ABC transporter" evidence="4">
    <location>
        <begin position="22"/>
        <end position="255"/>
    </location>
</feature>
<gene>
    <name evidence="5" type="ORF">J2S08_003134</name>
</gene>
<keyword evidence="3 5" id="KW-0067">ATP-binding</keyword>
<dbReference type="InterPro" id="IPR027417">
    <property type="entry name" value="P-loop_NTPase"/>
</dbReference>
<dbReference type="PANTHER" id="PTHR42711:SF4">
    <property type="entry name" value="ABC TRANSPORTER RELATED"/>
    <property type="match status" value="1"/>
</dbReference>
<dbReference type="Gene3D" id="3.40.50.300">
    <property type="entry name" value="P-loop containing nucleotide triphosphate hydrolases"/>
    <property type="match status" value="1"/>
</dbReference>
<name>A0ABT9WWX8_9BACI</name>
<protein>
    <submittedName>
        <fullName evidence="5">ABC-2 type transport system ATP-binding protein</fullName>
    </submittedName>
</protein>
<evidence type="ECO:0000259" key="4">
    <source>
        <dbReference type="PROSITE" id="PS50893"/>
    </source>
</evidence>
<evidence type="ECO:0000313" key="6">
    <source>
        <dbReference type="Proteomes" id="UP001223586"/>
    </source>
</evidence>
<evidence type="ECO:0000256" key="1">
    <source>
        <dbReference type="ARBA" id="ARBA00022448"/>
    </source>
</evidence>
<dbReference type="PANTHER" id="PTHR42711">
    <property type="entry name" value="ABC TRANSPORTER ATP-BINDING PROTEIN"/>
    <property type="match status" value="1"/>
</dbReference>
<dbReference type="EMBL" id="JAUSTT010000020">
    <property type="protein sequence ID" value="MDQ0177255.1"/>
    <property type="molecule type" value="Genomic_DNA"/>
</dbReference>
<dbReference type="InterPro" id="IPR017871">
    <property type="entry name" value="ABC_transporter-like_CS"/>
</dbReference>
<sequence>MIKIDDLVHTYKTYRKFGGLKGTMKDFFRRKYETNIALNHIQLQIEKGEIVGLLGPNGAGKTTLMKIISGIVEPSEGKVVVNGFNPYRKEKQFLRQIGMVLGQKSQLLWDLPPSDTFILLKNIYRIEDEVYKKRVSTLCSLLNISDLYHVPVRKLSLGERMKFELVASLLHEPSLLLLDEPTIGLDIHSQRAIHVFLQEVNERSNTTIILTSHYAKDIEALCQRLVILQQGIITYDGDLHFLFTETEKILLTIQTANDKSKEVLRDKGFQCKFEHTFVKEIKENELQEVIKELIEESVHFDHISTGAVPLEDKLFDLFQKGE</sequence>
<accession>A0ABT9WWX8</accession>
<organism evidence="5 6">
    <name type="scientific">Bacillus chungangensis</name>
    <dbReference type="NCBI Taxonomy" id="587633"/>
    <lineage>
        <taxon>Bacteria</taxon>
        <taxon>Bacillati</taxon>
        <taxon>Bacillota</taxon>
        <taxon>Bacilli</taxon>
        <taxon>Bacillales</taxon>
        <taxon>Bacillaceae</taxon>
        <taxon>Bacillus</taxon>
    </lineage>
</organism>